<dbReference type="AlphaFoldDB" id="A0A2N9F901"/>
<name>A0A2N9F901_FAGSY</name>
<proteinExistence type="predicted"/>
<keyword evidence="1" id="KW-0812">Transmembrane</keyword>
<keyword evidence="1" id="KW-1133">Transmembrane helix</keyword>
<evidence type="ECO:0000256" key="1">
    <source>
        <dbReference type="SAM" id="Phobius"/>
    </source>
</evidence>
<reference evidence="2" key="1">
    <citation type="submission" date="2018-02" db="EMBL/GenBank/DDBJ databases">
        <authorList>
            <person name="Cohen D.B."/>
            <person name="Kent A.D."/>
        </authorList>
    </citation>
    <scope>NUCLEOTIDE SEQUENCE</scope>
</reference>
<accession>A0A2N9F901</accession>
<evidence type="ECO:0000313" key="2">
    <source>
        <dbReference type="EMBL" id="SPC83628.1"/>
    </source>
</evidence>
<protein>
    <submittedName>
        <fullName evidence="2">Uncharacterized protein</fullName>
    </submittedName>
</protein>
<sequence length="156" mass="16917">MSVCSRMLGGILCGCWRTLEDLCKLILILEQAAAAAAKMDASQVVLENCSDEVRAGHELAVAVTADPICIYLAIIGGTYYFVAKSSFSYIPGYYLSEVHRYTSLLAVGVGVLLFLLASFTDPGTVKAENVSQYISAYPYDDVVYSEKECSTCKIPK</sequence>
<keyword evidence="1" id="KW-0472">Membrane</keyword>
<gene>
    <name evidence="2" type="ORF">FSB_LOCUS11510</name>
</gene>
<organism evidence="2">
    <name type="scientific">Fagus sylvatica</name>
    <name type="common">Beechnut</name>
    <dbReference type="NCBI Taxonomy" id="28930"/>
    <lineage>
        <taxon>Eukaryota</taxon>
        <taxon>Viridiplantae</taxon>
        <taxon>Streptophyta</taxon>
        <taxon>Embryophyta</taxon>
        <taxon>Tracheophyta</taxon>
        <taxon>Spermatophyta</taxon>
        <taxon>Magnoliopsida</taxon>
        <taxon>eudicotyledons</taxon>
        <taxon>Gunneridae</taxon>
        <taxon>Pentapetalae</taxon>
        <taxon>rosids</taxon>
        <taxon>fabids</taxon>
        <taxon>Fagales</taxon>
        <taxon>Fagaceae</taxon>
        <taxon>Fagus</taxon>
    </lineage>
</organism>
<dbReference type="EMBL" id="OIVN01000659">
    <property type="protein sequence ID" value="SPC83628.1"/>
    <property type="molecule type" value="Genomic_DNA"/>
</dbReference>
<feature type="transmembrane region" description="Helical" evidence="1">
    <location>
        <begin position="59"/>
        <end position="81"/>
    </location>
</feature>
<feature type="transmembrane region" description="Helical" evidence="1">
    <location>
        <begin position="101"/>
        <end position="119"/>
    </location>
</feature>